<accession>X1BPF9</accession>
<dbReference type="AlphaFoldDB" id="X1BPF9"/>
<gene>
    <name evidence="1" type="ORF">S01H4_22243</name>
</gene>
<sequence>MTSLKINPKGRQKSKARIIAKDSAVLSPFDNLTLKQKKFINGLAQGKTQKQAALDAGYSPKWVDS</sequence>
<protein>
    <recommendedName>
        <fullName evidence="2">Terminase small subunit</fullName>
    </recommendedName>
</protein>
<comment type="caution">
    <text evidence="1">The sequence shown here is derived from an EMBL/GenBank/DDBJ whole genome shotgun (WGS) entry which is preliminary data.</text>
</comment>
<proteinExistence type="predicted"/>
<dbReference type="Gene3D" id="1.10.10.1400">
    <property type="entry name" value="Terminase, small subunit, N-terminal DNA-binding domain, HTH motif"/>
    <property type="match status" value="1"/>
</dbReference>
<evidence type="ECO:0008006" key="2">
    <source>
        <dbReference type="Google" id="ProtNLM"/>
    </source>
</evidence>
<dbReference type="InterPro" id="IPR038713">
    <property type="entry name" value="Terminase_Gp1_N_sf"/>
</dbReference>
<evidence type="ECO:0000313" key="1">
    <source>
        <dbReference type="EMBL" id="GAG85948.1"/>
    </source>
</evidence>
<organism evidence="1">
    <name type="scientific">marine sediment metagenome</name>
    <dbReference type="NCBI Taxonomy" id="412755"/>
    <lineage>
        <taxon>unclassified sequences</taxon>
        <taxon>metagenomes</taxon>
        <taxon>ecological metagenomes</taxon>
    </lineage>
</organism>
<dbReference type="EMBL" id="BART01010164">
    <property type="protein sequence ID" value="GAG85948.1"/>
    <property type="molecule type" value="Genomic_DNA"/>
</dbReference>
<reference evidence="1" key="1">
    <citation type="journal article" date="2014" name="Front. Microbiol.">
        <title>High frequency of phylogenetically diverse reductive dehalogenase-homologous genes in deep subseafloor sedimentary metagenomes.</title>
        <authorList>
            <person name="Kawai M."/>
            <person name="Futagami T."/>
            <person name="Toyoda A."/>
            <person name="Takaki Y."/>
            <person name="Nishi S."/>
            <person name="Hori S."/>
            <person name="Arai W."/>
            <person name="Tsubouchi T."/>
            <person name="Morono Y."/>
            <person name="Uchiyama I."/>
            <person name="Ito T."/>
            <person name="Fujiyama A."/>
            <person name="Inagaki F."/>
            <person name="Takami H."/>
        </authorList>
    </citation>
    <scope>NUCLEOTIDE SEQUENCE</scope>
    <source>
        <strain evidence="1">Expedition CK06-06</strain>
    </source>
</reference>
<feature type="non-terminal residue" evidence="1">
    <location>
        <position position="65"/>
    </location>
</feature>
<name>X1BPF9_9ZZZZ</name>